<sequence length="55" mass="6092">MVVDLILNLMALTIDNEYTFGGELASVAWTTLREIQEFEDSSPGFHFVSSRLLGG</sequence>
<dbReference type="STRING" id="40754.THII_1671"/>
<protein>
    <submittedName>
        <fullName evidence="1">Uncharacterized protein</fullName>
    </submittedName>
</protein>
<proteinExistence type="predicted"/>
<dbReference type="HOGENOM" id="CLU_3031020_0_0_6"/>
<keyword evidence="2" id="KW-1185">Reference proteome</keyword>
<gene>
    <name evidence="1" type="ORF">THII_1671</name>
</gene>
<dbReference type="Proteomes" id="UP000031623">
    <property type="component" value="Chromosome"/>
</dbReference>
<name>A0A090ADK9_9GAMM</name>
<dbReference type="KEGG" id="tig:THII_1671"/>
<evidence type="ECO:0000313" key="1">
    <source>
        <dbReference type="EMBL" id="BAP55968.1"/>
    </source>
</evidence>
<organism evidence="1 2">
    <name type="scientific">Thioploca ingrica</name>
    <dbReference type="NCBI Taxonomy" id="40754"/>
    <lineage>
        <taxon>Bacteria</taxon>
        <taxon>Pseudomonadati</taxon>
        <taxon>Pseudomonadota</taxon>
        <taxon>Gammaproteobacteria</taxon>
        <taxon>Thiotrichales</taxon>
        <taxon>Thiotrichaceae</taxon>
        <taxon>Thioploca</taxon>
    </lineage>
</organism>
<reference evidence="1 2" key="1">
    <citation type="journal article" date="2014" name="ISME J.">
        <title>Ecophysiology of Thioploca ingrica as revealed by the complete genome sequence supplemented with proteomic evidence.</title>
        <authorList>
            <person name="Kojima H."/>
            <person name="Ogura Y."/>
            <person name="Yamamoto N."/>
            <person name="Togashi T."/>
            <person name="Mori H."/>
            <person name="Watanabe T."/>
            <person name="Nemoto F."/>
            <person name="Kurokawa K."/>
            <person name="Hayashi T."/>
            <person name="Fukui M."/>
        </authorList>
    </citation>
    <scope>NUCLEOTIDE SEQUENCE [LARGE SCALE GENOMIC DNA]</scope>
</reference>
<dbReference type="AlphaFoldDB" id="A0A090ADK9"/>
<accession>A0A090ADK9</accession>
<dbReference type="EMBL" id="AP014633">
    <property type="protein sequence ID" value="BAP55968.1"/>
    <property type="molecule type" value="Genomic_DNA"/>
</dbReference>
<evidence type="ECO:0000313" key="2">
    <source>
        <dbReference type="Proteomes" id="UP000031623"/>
    </source>
</evidence>